<evidence type="ECO:0000313" key="2">
    <source>
        <dbReference type="Proteomes" id="UP001379533"/>
    </source>
</evidence>
<organism evidence="1 2">
    <name type="scientific">Pendulispora brunnea</name>
    <dbReference type="NCBI Taxonomy" id="2905690"/>
    <lineage>
        <taxon>Bacteria</taxon>
        <taxon>Pseudomonadati</taxon>
        <taxon>Myxococcota</taxon>
        <taxon>Myxococcia</taxon>
        <taxon>Myxococcales</taxon>
        <taxon>Sorangiineae</taxon>
        <taxon>Pendulisporaceae</taxon>
        <taxon>Pendulispora</taxon>
    </lineage>
</organism>
<keyword evidence="2" id="KW-1185">Reference proteome</keyword>
<dbReference type="Proteomes" id="UP001379533">
    <property type="component" value="Chromosome"/>
</dbReference>
<proteinExistence type="predicted"/>
<protein>
    <submittedName>
        <fullName evidence="1">Uncharacterized protein</fullName>
    </submittedName>
</protein>
<name>A0ABZ2JXE9_9BACT</name>
<gene>
    <name evidence="1" type="ORF">LZC95_28755</name>
</gene>
<dbReference type="RefSeq" id="WP_394841053.1">
    <property type="nucleotide sequence ID" value="NZ_CP089982.1"/>
</dbReference>
<accession>A0ABZ2JXE9</accession>
<reference evidence="1 2" key="1">
    <citation type="submission" date="2021-12" db="EMBL/GenBank/DDBJ databases">
        <title>Discovery of the Pendulisporaceae a myxobacterial family with distinct sporulation behavior and unique specialized metabolism.</title>
        <authorList>
            <person name="Garcia R."/>
            <person name="Popoff A."/>
            <person name="Bader C.D."/>
            <person name="Loehr J."/>
            <person name="Walesch S."/>
            <person name="Walt C."/>
            <person name="Boldt J."/>
            <person name="Bunk B."/>
            <person name="Haeckl F.J.F.P.J."/>
            <person name="Gunesch A.P."/>
            <person name="Birkelbach J."/>
            <person name="Nuebel U."/>
            <person name="Pietschmann T."/>
            <person name="Bach T."/>
            <person name="Mueller R."/>
        </authorList>
    </citation>
    <scope>NUCLEOTIDE SEQUENCE [LARGE SCALE GENOMIC DNA]</scope>
    <source>
        <strain evidence="1 2">MSr12523</strain>
    </source>
</reference>
<dbReference type="EMBL" id="CP089982">
    <property type="protein sequence ID" value="WXA90439.1"/>
    <property type="molecule type" value="Genomic_DNA"/>
</dbReference>
<sequence>MARESLEPILLTDTCAAWITEGGLLNVCWPSPIAHSSVADPTEHLETLLEAGPHIGTASAPETPAGCTLGTIIEFSMATALAGDAMLRDYRNGVAVVVQHACPPTRHVWLGPWDATTAEQLLIGLRARLALPRALGPLLTPTEAELSSNPHRYHGSLIAVEGRWQRAHEAPSFVSGSILVFPPGHPEPDRPTRVRVQGLWIVDQRGGIGPARSIHAHSVEVVPWATNLPHTHPRILGLPLPECFIASIRENRWRPGLLNGTRLLCATGWARELDIFLSPSEIEAEILRLRALGADEKRRLGFDKDASGCLDEERTLVLASNMDGRMIALDYRLDPPSLMYSEDVRGELRWRRLSGDFDEFESRFIGQSITPDSW</sequence>
<evidence type="ECO:0000313" key="1">
    <source>
        <dbReference type="EMBL" id="WXA90439.1"/>
    </source>
</evidence>